<gene>
    <name evidence="1" type="ORF">GCM10022236_47370</name>
</gene>
<dbReference type="Proteomes" id="UP001501490">
    <property type="component" value="Unassembled WGS sequence"/>
</dbReference>
<organism evidence="1 2">
    <name type="scientific">Microlunatus ginsengisoli</name>
    <dbReference type="NCBI Taxonomy" id="363863"/>
    <lineage>
        <taxon>Bacteria</taxon>
        <taxon>Bacillati</taxon>
        <taxon>Actinomycetota</taxon>
        <taxon>Actinomycetes</taxon>
        <taxon>Propionibacteriales</taxon>
        <taxon>Propionibacteriaceae</taxon>
        <taxon>Microlunatus</taxon>
    </lineage>
</organism>
<name>A0ABP7AT69_9ACTN</name>
<comment type="caution">
    <text evidence="1">The sequence shown here is derived from an EMBL/GenBank/DDBJ whole genome shotgun (WGS) entry which is preliminary data.</text>
</comment>
<keyword evidence="2" id="KW-1185">Reference proteome</keyword>
<sequence>MKPNKTALIGARARRILLILLTSTGIVAATAWTAEAGRELNHCEQQLPR</sequence>
<accession>A0ABP7AT69</accession>
<reference evidence="2" key="1">
    <citation type="journal article" date="2019" name="Int. J. Syst. Evol. Microbiol.">
        <title>The Global Catalogue of Microorganisms (GCM) 10K type strain sequencing project: providing services to taxonomists for standard genome sequencing and annotation.</title>
        <authorList>
            <consortium name="The Broad Institute Genomics Platform"/>
            <consortium name="The Broad Institute Genome Sequencing Center for Infectious Disease"/>
            <person name="Wu L."/>
            <person name="Ma J."/>
        </authorList>
    </citation>
    <scope>NUCLEOTIDE SEQUENCE [LARGE SCALE GENOMIC DNA]</scope>
    <source>
        <strain evidence="2">JCM 16929</strain>
    </source>
</reference>
<evidence type="ECO:0000313" key="2">
    <source>
        <dbReference type="Proteomes" id="UP001501490"/>
    </source>
</evidence>
<evidence type="ECO:0008006" key="3">
    <source>
        <dbReference type="Google" id="ProtNLM"/>
    </source>
</evidence>
<dbReference type="EMBL" id="BAABAB010000050">
    <property type="protein sequence ID" value="GAA3639412.1"/>
    <property type="molecule type" value="Genomic_DNA"/>
</dbReference>
<evidence type="ECO:0000313" key="1">
    <source>
        <dbReference type="EMBL" id="GAA3639412.1"/>
    </source>
</evidence>
<proteinExistence type="predicted"/>
<protein>
    <recommendedName>
        <fullName evidence="3">Secreted protein</fullName>
    </recommendedName>
</protein>